<keyword evidence="5" id="KW-1185">Reference proteome</keyword>
<dbReference type="EMBL" id="FPBO01000007">
    <property type="protein sequence ID" value="SFU69685.1"/>
    <property type="molecule type" value="Genomic_DNA"/>
</dbReference>
<dbReference type="SMART" id="SM00062">
    <property type="entry name" value="PBPb"/>
    <property type="match status" value="1"/>
</dbReference>
<evidence type="ECO:0000256" key="1">
    <source>
        <dbReference type="ARBA" id="ARBA00022729"/>
    </source>
</evidence>
<dbReference type="PANTHER" id="PTHR35936">
    <property type="entry name" value="MEMBRANE-BOUND LYTIC MUREIN TRANSGLYCOSYLASE F"/>
    <property type="match status" value="1"/>
</dbReference>
<accession>A0A1I7I9M7</accession>
<evidence type="ECO:0000259" key="3">
    <source>
        <dbReference type="SMART" id="SM00062"/>
    </source>
</evidence>
<dbReference type="STRING" id="1035707.SAMN05216552_1007214"/>
<proteinExistence type="predicted"/>
<dbReference type="AlphaFoldDB" id="A0A1I7I9M7"/>
<dbReference type="Proteomes" id="UP000199391">
    <property type="component" value="Unassembled WGS sequence"/>
</dbReference>
<name>A0A1I7I9M7_9BURK</name>
<feature type="domain" description="Solute-binding protein family 3/N-terminal" evidence="3">
    <location>
        <begin position="27"/>
        <end position="243"/>
    </location>
</feature>
<dbReference type="RefSeq" id="WP_143133058.1">
    <property type="nucleotide sequence ID" value="NZ_FPBO01000007.1"/>
</dbReference>
<keyword evidence="1 2" id="KW-0732">Signal</keyword>
<evidence type="ECO:0000313" key="4">
    <source>
        <dbReference type="EMBL" id="SFU69685.1"/>
    </source>
</evidence>
<dbReference type="SUPFAM" id="SSF53850">
    <property type="entry name" value="Periplasmic binding protein-like II"/>
    <property type="match status" value="1"/>
</dbReference>
<organism evidence="4 5">
    <name type="scientific">Pseudoduganella namucuonensis</name>
    <dbReference type="NCBI Taxonomy" id="1035707"/>
    <lineage>
        <taxon>Bacteria</taxon>
        <taxon>Pseudomonadati</taxon>
        <taxon>Pseudomonadota</taxon>
        <taxon>Betaproteobacteria</taxon>
        <taxon>Burkholderiales</taxon>
        <taxon>Oxalobacteraceae</taxon>
        <taxon>Telluria group</taxon>
        <taxon>Pseudoduganella</taxon>
    </lineage>
</organism>
<reference evidence="5" key="1">
    <citation type="submission" date="2016-10" db="EMBL/GenBank/DDBJ databases">
        <authorList>
            <person name="Varghese N."/>
            <person name="Submissions S."/>
        </authorList>
    </citation>
    <scope>NUCLEOTIDE SEQUENCE [LARGE SCALE GENOMIC DNA]</scope>
    <source>
        <strain evidence="5">CGMCC 1.11014</strain>
    </source>
</reference>
<evidence type="ECO:0000313" key="5">
    <source>
        <dbReference type="Proteomes" id="UP000199391"/>
    </source>
</evidence>
<feature type="chain" id="PRO_5011482555" evidence="2">
    <location>
        <begin position="26"/>
        <end position="243"/>
    </location>
</feature>
<protein>
    <submittedName>
        <fullName evidence="4">Amino acid ABC transporter substrate-binding protein, PAAT family</fullName>
    </submittedName>
</protein>
<sequence length="243" mass="26983">MKRSCHLLLSTVFGVLGALPCCARAAPLIVLADTGAQMPLAEARDGRVVAGMHYDLGQALAKLLGRTAVFRSLPRKRIAQALEQGQGDIVCLYMAPWLPGKLHWTQHFFPYSEVVVTSRGVERPRALADLADQQIGTVLGYVYPDLEQALGERFRRADAVSGWNNLRKLSLGRVRHVSTLTLFVDYYRKQGGKLDIHPPLLVRTYLTQCAVSPRSGVSVDEVNRAIDKLLHDGELNKIMAHYR</sequence>
<feature type="signal peptide" evidence="2">
    <location>
        <begin position="1"/>
        <end position="25"/>
    </location>
</feature>
<evidence type="ECO:0000256" key="2">
    <source>
        <dbReference type="SAM" id="SignalP"/>
    </source>
</evidence>
<dbReference type="Pfam" id="PF00497">
    <property type="entry name" value="SBP_bac_3"/>
    <property type="match status" value="1"/>
</dbReference>
<dbReference type="OrthoDB" id="8885114at2"/>
<dbReference type="InterPro" id="IPR001638">
    <property type="entry name" value="Solute-binding_3/MltF_N"/>
</dbReference>
<dbReference type="Gene3D" id="3.40.190.10">
    <property type="entry name" value="Periplasmic binding protein-like II"/>
    <property type="match status" value="2"/>
</dbReference>
<gene>
    <name evidence="4" type="ORF">SAMN05216552_1007214</name>
</gene>
<dbReference type="PANTHER" id="PTHR35936:SF6">
    <property type="entry name" value="AMINO ACID ABC TRANSPORTER SUBSTRATE-BINDING PAAT FAMILY PROTEIN"/>
    <property type="match status" value="1"/>
</dbReference>